<accession>A0ABD5NXS0</accession>
<dbReference type="EMBL" id="JBHSDJ010000013">
    <property type="protein sequence ID" value="MFC4246560.1"/>
    <property type="molecule type" value="Genomic_DNA"/>
</dbReference>
<dbReference type="RefSeq" id="WP_246966773.1">
    <property type="nucleotide sequence ID" value="NZ_CP095397.1"/>
</dbReference>
<dbReference type="AlphaFoldDB" id="A0ABD5NXS0"/>
<gene>
    <name evidence="1" type="ORF">ACFOZ7_06065</name>
</gene>
<protein>
    <submittedName>
        <fullName evidence="1">Uncharacterized protein</fullName>
    </submittedName>
</protein>
<dbReference type="PROSITE" id="PS51257">
    <property type="entry name" value="PROKAR_LIPOPROTEIN"/>
    <property type="match status" value="1"/>
</dbReference>
<reference evidence="1 2" key="1">
    <citation type="journal article" date="2014" name="Int. J. Syst. Evol. Microbiol.">
        <title>Complete genome sequence of Corynebacterium casei LMG S-19264T (=DSM 44701T), isolated from a smear-ripened cheese.</title>
        <authorList>
            <consortium name="US DOE Joint Genome Institute (JGI-PGF)"/>
            <person name="Walter F."/>
            <person name="Albersmeier A."/>
            <person name="Kalinowski J."/>
            <person name="Ruckert C."/>
        </authorList>
    </citation>
    <scope>NUCLEOTIDE SEQUENCE [LARGE SCALE GENOMIC DNA]</scope>
    <source>
        <strain evidence="1 2">IBRC-M 10912</strain>
    </source>
</reference>
<name>A0ABD5NXS0_9EURY</name>
<dbReference type="Proteomes" id="UP001595821">
    <property type="component" value="Unassembled WGS sequence"/>
</dbReference>
<comment type="caution">
    <text evidence="1">The sequence shown here is derived from an EMBL/GenBank/DDBJ whole genome shotgun (WGS) entry which is preliminary data.</text>
</comment>
<proteinExistence type="predicted"/>
<organism evidence="1 2">
    <name type="scientific">Natribaculum luteum</name>
    <dbReference type="NCBI Taxonomy" id="1586232"/>
    <lineage>
        <taxon>Archaea</taxon>
        <taxon>Methanobacteriati</taxon>
        <taxon>Methanobacteriota</taxon>
        <taxon>Stenosarchaea group</taxon>
        <taxon>Halobacteria</taxon>
        <taxon>Halobacteriales</taxon>
        <taxon>Natrialbaceae</taxon>
        <taxon>Natribaculum</taxon>
    </lineage>
</organism>
<sequence length="134" mass="14608">MNRRTVLRSAGTLTAVGLAGCLGNLQNPFEGSVRSPIPIEITSEADRYYNVHIEAYERGSDRKTYEKSVAMTPGQTASLQRLDGIDQLLRVVQLDDDYEEVAVEEVAVTANTQYVTVVLSDDGVEIQRGSADAS</sequence>
<evidence type="ECO:0000313" key="1">
    <source>
        <dbReference type="EMBL" id="MFC4246560.1"/>
    </source>
</evidence>
<dbReference type="GeneID" id="71854657"/>
<evidence type="ECO:0000313" key="2">
    <source>
        <dbReference type="Proteomes" id="UP001595821"/>
    </source>
</evidence>